<dbReference type="PANTHER" id="PTHR37984:SF5">
    <property type="entry name" value="PROTEIN NYNRIN-LIKE"/>
    <property type="match status" value="1"/>
</dbReference>
<dbReference type="Gene3D" id="3.30.70.270">
    <property type="match status" value="2"/>
</dbReference>
<dbReference type="Proteomes" id="UP001334084">
    <property type="component" value="Chromosome 5"/>
</dbReference>
<dbReference type="InterPro" id="IPR043502">
    <property type="entry name" value="DNA/RNA_pol_sf"/>
</dbReference>
<dbReference type="Pfam" id="PF17921">
    <property type="entry name" value="Integrase_H2C2"/>
    <property type="match status" value="1"/>
</dbReference>
<dbReference type="GeneID" id="90541230"/>
<dbReference type="InterPro" id="IPR041373">
    <property type="entry name" value="RT_RNaseH"/>
</dbReference>
<dbReference type="GO" id="GO:0004519">
    <property type="term" value="F:endonuclease activity"/>
    <property type="evidence" value="ECO:0007669"/>
    <property type="project" value="UniProtKB-KW"/>
</dbReference>
<dbReference type="CDD" id="cd01647">
    <property type="entry name" value="RT_LTR"/>
    <property type="match status" value="1"/>
</dbReference>
<keyword evidence="4" id="KW-0255">Endonuclease</keyword>
<evidence type="ECO:0000256" key="2">
    <source>
        <dbReference type="ARBA" id="ARBA00022695"/>
    </source>
</evidence>
<evidence type="ECO:0000256" key="6">
    <source>
        <dbReference type="ARBA" id="ARBA00022918"/>
    </source>
</evidence>
<dbReference type="EMBL" id="CP142730">
    <property type="protein sequence ID" value="WUR03409.1"/>
    <property type="molecule type" value="Genomic_DNA"/>
</dbReference>
<name>A0AAX4JBM5_9MICR</name>
<keyword evidence="9" id="KW-1185">Reference proteome</keyword>
<dbReference type="InterPro" id="IPR043128">
    <property type="entry name" value="Rev_trsase/Diguanyl_cyclase"/>
</dbReference>
<dbReference type="KEGG" id="vnx:VNE69_05006"/>
<dbReference type="Pfam" id="PF00078">
    <property type="entry name" value="RVT_1"/>
    <property type="match status" value="1"/>
</dbReference>
<sequence>MENKYMGAIPNREITSVGCGQEARKLLQEYKIIMYEIKVIECRSNEDLKKIIFEKGSLELKNFIVMNISLENHHDMIGIRLKEIVKDYEDGEERFRMIEEVTKKLTKEIYTEEIERGNGHKSNICYNRCREERNKQECEKIYQEDSSSSDGKYYRNTWAGKRQKKQIEVRPGSLWKRTGIVKDIKKRSYETTTFKGLTLEDVKKKFKNVIDENKGKIKYCKIEKCKIKTEAGEKVVRKGQMIPQAHKNELMKHLEDLEKRNVIKRSTSEWRNPIKPIVKPDGSIRLVSNLMALNDLVEKDPYELCNIRDIISFTQGSKITSVIDLKEAFYGVEIEEADKHKTAFEFDKKVYEWNSVVMGLKNSPQIMQRIMIKIFEKYLGRGIEVYMDDIVIHAKTREEHDKLFLEAMRLLEENNMRLNSKKIQYRQSEVKLLGVTLNGQDMMPSEIKKNEALEFPKPQNVTDVRRFLGLSGWFRGFIKNYAEKTMHMTDCLRGKNKSWNWTEELDIEFENMKKKEFLSRTDASNIGMGAVLMQKNEKEERVPVQWASKKFTPTETRYGISEKEMYAVYWGIKKFEYELRGRKFKVETDHKALAEIRRKPCFNNNRINRWIEMIQEFDFEIEYRQPDQMVVADALSRIHEVIEPKREMIRQRTEKQIAGKWLKHVEKVGDKEYWNFDSGRRAEIPAVGDRLELMKRYHEEQAPRGLGSVYYAMKFDYYWPGIKENIKMMIKKCEKCQKYNRKKSGGCDFIATSRYLEKVAIDLIDYRDLGKFVLVVMIS</sequence>
<dbReference type="Gene3D" id="1.10.340.70">
    <property type="match status" value="1"/>
</dbReference>
<protein>
    <submittedName>
        <fullName evidence="8">Reverse transcriptase</fullName>
    </submittedName>
</protein>
<dbReference type="FunFam" id="3.10.20.370:FF:000001">
    <property type="entry name" value="Retrovirus-related Pol polyprotein from transposon 17.6-like protein"/>
    <property type="match status" value="1"/>
</dbReference>
<dbReference type="GO" id="GO:0016787">
    <property type="term" value="F:hydrolase activity"/>
    <property type="evidence" value="ECO:0007669"/>
    <property type="project" value="UniProtKB-KW"/>
</dbReference>
<keyword evidence="3" id="KW-0540">Nuclease</keyword>
<evidence type="ECO:0000256" key="3">
    <source>
        <dbReference type="ARBA" id="ARBA00022722"/>
    </source>
</evidence>
<evidence type="ECO:0000313" key="8">
    <source>
        <dbReference type="EMBL" id="WUR03409.1"/>
    </source>
</evidence>
<evidence type="ECO:0000313" key="9">
    <source>
        <dbReference type="Proteomes" id="UP001334084"/>
    </source>
</evidence>
<dbReference type="GO" id="GO:0003964">
    <property type="term" value="F:RNA-directed DNA polymerase activity"/>
    <property type="evidence" value="ECO:0007669"/>
    <property type="project" value="UniProtKB-KW"/>
</dbReference>
<dbReference type="InterPro" id="IPR041588">
    <property type="entry name" value="Integrase_H2C2"/>
</dbReference>
<dbReference type="CDD" id="cd09274">
    <property type="entry name" value="RNase_HI_RT_Ty3"/>
    <property type="match status" value="1"/>
</dbReference>
<feature type="domain" description="Reverse transcriptase" evidence="7">
    <location>
        <begin position="258"/>
        <end position="437"/>
    </location>
</feature>
<keyword evidence="5" id="KW-0378">Hydrolase</keyword>
<dbReference type="RefSeq" id="XP_065329554.1">
    <property type="nucleotide sequence ID" value="XM_065473482.1"/>
</dbReference>
<dbReference type="InterPro" id="IPR050951">
    <property type="entry name" value="Retrovirus_Pol_polyprotein"/>
</dbReference>
<evidence type="ECO:0000256" key="1">
    <source>
        <dbReference type="ARBA" id="ARBA00022679"/>
    </source>
</evidence>
<dbReference type="SUPFAM" id="SSF56672">
    <property type="entry name" value="DNA/RNA polymerases"/>
    <property type="match status" value="1"/>
</dbReference>
<evidence type="ECO:0000256" key="4">
    <source>
        <dbReference type="ARBA" id="ARBA00022759"/>
    </source>
</evidence>
<dbReference type="PROSITE" id="PS50878">
    <property type="entry name" value="RT_POL"/>
    <property type="match status" value="1"/>
</dbReference>
<dbReference type="Gene3D" id="3.10.10.10">
    <property type="entry name" value="HIV Type 1 Reverse Transcriptase, subunit A, domain 1"/>
    <property type="match status" value="1"/>
</dbReference>
<proteinExistence type="predicted"/>
<dbReference type="PANTHER" id="PTHR37984">
    <property type="entry name" value="PROTEIN CBG26694"/>
    <property type="match status" value="1"/>
</dbReference>
<reference evidence="8" key="1">
    <citation type="journal article" date="2024" name="BMC Genomics">
        <title>Functional annotation of a divergent genome using sequence and structure-based similarity.</title>
        <authorList>
            <person name="Svedberg D."/>
            <person name="Winiger R.R."/>
            <person name="Berg A."/>
            <person name="Sharma H."/>
            <person name="Tellgren-Roth C."/>
            <person name="Debrunner-Vossbrinck B.A."/>
            <person name="Vossbrinck C.R."/>
            <person name="Barandun J."/>
        </authorList>
    </citation>
    <scope>NUCLEOTIDE SEQUENCE</scope>
    <source>
        <strain evidence="8">Illinois isolate</strain>
    </source>
</reference>
<evidence type="ECO:0000256" key="5">
    <source>
        <dbReference type="ARBA" id="ARBA00022801"/>
    </source>
</evidence>
<dbReference type="AlphaFoldDB" id="A0AAX4JBM5"/>
<dbReference type="Pfam" id="PF17917">
    <property type="entry name" value="RT_RNaseH"/>
    <property type="match status" value="1"/>
</dbReference>
<keyword evidence="2" id="KW-0548">Nucleotidyltransferase</keyword>
<accession>A0AAX4JBM5</accession>
<evidence type="ECO:0000259" key="7">
    <source>
        <dbReference type="PROSITE" id="PS50878"/>
    </source>
</evidence>
<gene>
    <name evidence="8" type="ORF">VNE69_05006</name>
</gene>
<keyword evidence="1" id="KW-0808">Transferase</keyword>
<organism evidence="8 9">
    <name type="scientific">Vairimorpha necatrix</name>
    <dbReference type="NCBI Taxonomy" id="6039"/>
    <lineage>
        <taxon>Eukaryota</taxon>
        <taxon>Fungi</taxon>
        <taxon>Fungi incertae sedis</taxon>
        <taxon>Microsporidia</taxon>
        <taxon>Nosematidae</taxon>
        <taxon>Vairimorpha</taxon>
    </lineage>
</organism>
<keyword evidence="6 8" id="KW-0695">RNA-directed DNA polymerase</keyword>
<dbReference type="InterPro" id="IPR000477">
    <property type="entry name" value="RT_dom"/>
</dbReference>